<dbReference type="PANTHER" id="PTHR24118:SF99">
    <property type="entry name" value="POTE ANKYRIN DOMAIN FAMILY MEMBER 3C-RELATED"/>
    <property type="match status" value="1"/>
</dbReference>
<keyword evidence="3" id="KW-1185">Reference proteome</keyword>
<protein>
    <submittedName>
        <fullName evidence="2">Protein fem-1 B</fullName>
    </submittedName>
</protein>
<feature type="repeat" description="ANK" evidence="1">
    <location>
        <begin position="120"/>
        <end position="152"/>
    </location>
</feature>
<dbReference type="AlphaFoldDB" id="A0A9W9ZG02"/>
<dbReference type="Pfam" id="PF13637">
    <property type="entry name" value="Ank_4"/>
    <property type="match status" value="1"/>
</dbReference>
<dbReference type="EMBL" id="MU826354">
    <property type="protein sequence ID" value="KAJ7380329.1"/>
    <property type="molecule type" value="Genomic_DNA"/>
</dbReference>
<proteinExistence type="predicted"/>
<evidence type="ECO:0000256" key="1">
    <source>
        <dbReference type="PROSITE-ProRule" id="PRU00023"/>
    </source>
</evidence>
<evidence type="ECO:0000313" key="3">
    <source>
        <dbReference type="Proteomes" id="UP001163046"/>
    </source>
</evidence>
<accession>A0A9W9ZG02</accession>
<comment type="caution">
    <text evidence="2">The sequence shown here is derived from an EMBL/GenBank/DDBJ whole genome shotgun (WGS) entry which is preliminary data.</text>
</comment>
<evidence type="ECO:0000313" key="2">
    <source>
        <dbReference type="EMBL" id="KAJ7380329.1"/>
    </source>
</evidence>
<keyword evidence="1" id="KW-0040">ANK repeat</keyword>
<gene>
    <name evidence="2" type="primary">FEM1B_1</name>
    <name evidence="2" type="ORF">OS493_011052</name>
</gene>
<dbReference type="InterPro" id="IPR002110">
    <property type="entry name" value="Ankyrin_rpt"/>
</dbReference>
<dbReference type="InterPro" id="IPR036770">
    <property type="entry name" value="Ankyrin_rpt-contain_sf"/>
</dbReference>
<feature type="repeat" description="ANK" evidence="1">
    <location>
        <begin position="203"/>
        <end position="237"/>
    </location>
</feature>
<reference evidence="2" key="1">
    <citation type="submission" date="2023-01" db="EMBL/GenBank/DDBJ databases">
        <title>Genome assembly of the deep-sea coral Lophelia pertusa.</title>
        <authorList>
            <person name="Herrera S."/>
            <person name="Cordes E."/>
        </authorList>
    </citation>
    <scope>NUCLEOTIDE SEQUENCE</scope>
    <source>
        <strain evidence="2">USNM1676648</strain>
        <tissue evidence="2">Polyp</tissue>
    </source>
</reference>
<feature type="repeat" description="ANK" evidence="1">
    <location>
        <begin position="238"/>
        <end position="270"/>
    </location>
</feature>
<dbReference type="PROSITE" id="PS50297">
    <property type="entry name" value="ANK_REP_REGION"/>
    <property type="match status" value="3"/>
</dbReference>
<dbReference type="PANTHER" id="PTHR24118">
    <property type="entry name" value="POTE ANKYRIN DOMAIN"/>
    <property type="match status" value="1"/>
</dbReference>
<dbReference type="OrthoDB" id="4429489at2759"/>
<dbReference type="Pfam" id="PF12796">
    <property type="entry name" value="Ank_2"/>
    <property type="match status" value="1"/>
</dbReference>
<dbReference type="PROSITE" id="PS50088">
    <property type="entry name" value="ANK_REPEAT"/>
    <property type="match status" value="3"/>
</dbReference>
<organism evidence="2 3">
    <name type="scientific">Desmophyllum pertusum</name>
    <dbReference type="NCBI Taxonomy" id="174260"/>
    <lineage>
        <taxon>Eukaryota</taxon>
        <taxon>Metazoa</taxon>
        <taxon>Cnidaria</taxon>
        <taxon>Anthozoa</taxon>
        <taxon>Hexacorallia</taxon>
        <taxon>Scleractinia</taxon>
        <taxon>Caryophylliina</taxon>
        <taxon>Caryophylliidae</taxon>
        <taxon>Desmophyllum</taxon>
    </lineage>
</organism>
<dbReference type="SUPFAM" id="SSF48403">
    <property type="entry name" value="Ankyrin repeat"/>
    <property type="match status" value="1"/>
</dbReference>
<dbReference type="Gene3D" id="1.25.40.20">
    <property type="entry name" value="Ankyrin repeat-containing domain"/>
    <property type="match status" value="2"/>
</dbReference>
<sequence>MISLEFSNHIKTFDYKSQRNEIEREAIEKVIAGQSLFPLFENHRLTLEERRQLLKTKLGYPHKGEECSLFLLAVVCGHVDIARSLIKEQLVDIEEQGTVLVGVYKDDDVKTCSFGYEIGEGVTPLWCAAAWCKLDLVKLLVSHGANINHKSKGGSSPVFMACQHFHSNRARQVLLGKPDIPIQLELVMYLVENGADVREAGWNGNTPLTAAALSGFKDPSLVLYLLDKGADPNAKNAHGSTALHFAAEKGCLETVKGLIRHGAQLEVVDGEGLTPLQRACCGYHDKVVEWIISRPDCSREQKIDALELLGASHAILIDIDDIEYPSEGQSEGEDDEDYDDESIQHGYQLMLRAMKERFSPPVDIVKQTVGSPLAVYNNQVESQSLKELEAMCTNNEAIRTWRVSSSETECLELFMPQKFSNLFYIELWFQPTKGNLRWLLSSTTMLYHSNLCLLSKAEKS</sequence>
<dbReference type="Proteomes" id="UP001163046">
    <property type="component" value="Unassembled WGS sequence"/>
</dbReference>
<name>A0A9W9ZG02_9CNID</name>
<dbReference type="SMART" id="SM00248">
    <property type="entry name" value="ANK"/>
    <property type="match status" value="6"/>
</dbReference>